<dbReference type="InterPro" id="IPR026822">
    <property type="entry name" value="Spp2/MOS2_G-patch"/>
</dbReference>
<keyword evidence="8" id="KW-1185">Reference proteome</keyword>
<organism evidence="7 8">
    <name type="scientific">Baudoinia panamericana (strain UAMH 10762)</name>
    <name type="common">Angels' share fungus</name>
    <name type="synonym">Baudoinia compniacensis (strain UAMH 10762)</name>
    <dbReference type="NCBI Taxonomy" id="717646"/>
    <lineage>
        <taxon>Eukaryota</taxon>
        <taxon>Fungi</taxon>
        <taxon>Dikarya</taxon>
        <taxon>Ascomycota</taxon>
        <taxon>Pezizomycotina</taxon>
        <taxon>Dothideomycetes</taxon>
        <taxon>Dothideomycetidae</taxon>
        <taxon>Mycosphaerellales</taxon>
        <taxon>Teratosphaeriaceae</taxon>
        <taxon>Baudoinia</taxon>
    </lineage>
</organism>
<dbReference type="OrthoDB" id="5577072at2759"/>
<sequence length="464" mass="53107">MVSAKLDSLKCAARFRKSSARVKLASHTAHDRCMFMSVLTHYRLNHVLTQSMGMAEKISLTLGGPKRTPKPSATNGFKRSHAAFREDEDDAHHEGQAQQVSHFDQLAGGAVDDTSVKDAAPLIIAPQANRNWKEASKRRKQRHALPAEAQQEVTEQAIKDLEASKPQYGLNVTSRESDGGEPVINGHNIQAEAETTQQAPPESDAEASVKQKTDDEIAMDALLGKTVKTDLVLPAVSEEEAFERDFREAPDMSSLDDYARVPVDQFGAALLRGMGWKDGEGIGSNKGKKMEKTKLPERRPALLGIGAKEEAAVAQEMGAWGKAARKGAEVKIYNPVLLKDKITGKLYTEEELQKKRENEERERHEAEFEQKEREREHRKRRGEDGEPDRRGERHRRDDPSKWDRKRRDGKDDRDRRRHERNTDEESYRITERHRRDRERDDSGHDRRHYSDQHRQRDRDRDRRR</sequence>
<dbReference type="PROSITE" id="PS50174">
    <property type="entry name" value="G_PATCH"/>
    <property type="match status" value="1"/>
</dbReference>
<evidence type="ECO:0000313" key="8">
    <source>
        <dbReference type="Proteomes" id="UP000011761"/>
    </source>
</evidence>
<keyword evidence="4" id="KW-0507">mRNA processing</keyword>
<evidence type="ECO:0000256" key="5">
    <source>
        <dbReference type="SAM" id="MobiDB-lite"/>
    </source>
</evidence>
<evidence type="ECO:0000256" key="1">
    <source>
        <dbReference type="ARBA" id="ARBA00004123"/>
    </source>
</evidence>
<dbReference type="PANTHER" id="PTHR15818:SF2">
    <property type="entry name" value="G-PATCH DOMAIN AND KOW MOTIFS-CONTAINING PROTEIN"/>
    <property type="match status" value="1"/>
</dbReference>
<protein>
    <recommendedName>
        <fullName evidence="4">Pre-mRNA-splicing factor</fullName>
    </recommendedName>
</protein>
<evidence type="ECO:0000256" key="4">
    <source>
        <dbReference type="RuleBase" id="RU369096"/>
    </source>
</evidence>
<dbReference type="STRING" id="717646.M2MYD4"/>
<feature type="region of interest" description="Disordered" evidence="5">
    <location>
        <begin position="282"/>
        <end position="301"/>
    </location>
</feature>
<feature type="compositionally biased region" description="Basic and acidic residues" evidence="5">
    <location>
        <begin position="343"/>
        <end position="430"/>
    </location>
</feature>
<dbReference type="HOGENOM" id="CLU_033338_1_0_1"/>
<dbReference type="PANTHER" id="PTHR15818">
    <property type="entry name" value="G PATCH AND KOW-CONTAINING"/>
    <property type="match status" value="1"/>
</dbReference>
<dbReference type="RefSeq" id="XP_007681398.1">
    <property type="nucleotide sequence ID" value="XM_007683208.1"/>
</dbReference>
<keyword evidence="3 4" id="KW-0539">Nucleus</keyword>
<dbReference type="GeneID" id="19113797"/>
<dbReference type="GO" id="GO:0005681">
    <property type="term" value="C:spliceosomal complex"/>
    <property type="evidence" value="ECO:0007669"/>
    <property type="project" value="UniProtKB-UniRule"/>
</dbReference>
<dbReference type="Pfam" id="PF12656">
    <property type="entry name" value="G-patch_2"/>
    <property type="match status" value="1"/>
</dbReference>
<dbReference type="InterPro" id="IPR045166">
    <property type="entry name" value="Spp2-like"/>
</dbReference>
<dbReference type="GO" id="GO:0000398">
    <property type="term" value="P:mRNA splicing, via spliceosome"/>
    <property type="evidence" value="ECO:0007669"/>
    <property type="project" value="UniProtKB-UniRule"/>
</dbReference>
<feature type="compositionally biased region" description="Basic and acidic residues" evidence="5">
    <location>
        <begin position="437"/>
        <end position="464"/>
    </location>
</feature>
<dbReference type="EMBL" id="KB445564">
    <property type="protein sequence ID" value="EMC91305.1"/>
    <property type="molecule type" value="Genomic_DNA"/>
</dbReference>
<proteinExistence type="inferred from homology"/>
<comment type="similarity">
    <text evidence="2 4">Belongs to the SPP2 family.</text>
</comment>
<feature type="region of interest" description="Disordered" evidence="5">
    <location>
        <begin position="162"/>
        <end position="185"/>
    </location>
</feature>
<comment type="subcellular location">
    <subcellularLocation>
        <location evidence="1 4">Nucleus</location>
    </subcellularLocation>
</comment>
<reference evidence="7 8" key="1">
    <citation type="journal article" date="2012" name="PLoS Pathog.">
        <title>Diverse lifestyles and strategies of plant pathogenesis encoded in the genomes of eighteen Dothideomycetes fungi.</title>
        <authorList>
            <person name="Ohm R.A."/>
            <person name="Feau N."/>
            <person name="Henrissat B."/>
            <person name="Schoch C.L."/>
            <person name="Horwitz B.A."/>
            <person name="Barry K.W."/>
            <person name="Condon B.J."/>
            <person name="Copeland A.C."/>
            <person name="Dhillon B."/>
            <person name="Glaser F."/>
            <person name="Hesse C.N."/>
            <person name="Kosti I."/>
            <person name="LaButti K."/>
            <person name="Lindquist E.A."/>
            <person name="Lucas S."/>
            <person name="Salamov A.A."/>
            <person name="Bradshaw R.E."/>
            <person name="Ciuffetti L."/>
            <person name="Hamelin R.C."/>
            <person name="Kema G.H.J."/>
            <person name="Lawrence C."/>
            <person name="Scott J.A."/>
            <person name="Spatafora J.W."/>
            <person name="Turgeon B.G."/>
            <person name="de Wit P.J.G.M."/>
            <person name="Zhong S."/>
            <person name="Goodwin S.B."/>
            <person name="Grigoriev I.V."/>
        </authorList>
    </citation>
    <scope>NUCLEOTIDE SEQUENCE [LARGE SCALE GENOMIC DNA]</scope>
    <source>
        <strain evidence="7 8">UAMH 10762</strain>
    </source>
</reference>
<feature type="region of interest" description="Disordered" evidence="5">
    <location>
        <begin position="193"/>
        <end position="212"/>
    </location>
</feature>
<evidence type="ECO:0000259" key="6">
    <source>
        <dbReference type="PROSITE" id="PS50174"/>
    </source>
</evidence>
<dbReference type="AlphaFoldDB" id="M2MYD4"/>
<feature type="domain" description="G-patch" evidence="6">
    <location>
        <begin position="263"/>
        <end position="310"/>
    </location>
</feature>
<name>M2MYD4_BAUPA</name>
<accession>M2MYD4</accession>
<gene>
    <name evidence="7" type="ORF">BAUCODRAFT_39475</name>
</gene>
<keyword evidence="4" id="KW-0508">mRNA splicing</keyword>
<dbReference type="KEGG" id="bcom:BAUCODRAFT_39475"/>
<comment type="function">
    <text evidence="4">Involved in spliceosome maturation and the first step of pre-mRNA splicing.</text>
</comment>
<evidence type="ECO:0000256" key="3">
    <source>
        <dbReference type="ARBA" id="ARBA00023242"/>
    </source>
</evidence>
<keyword evidence="4" id="KW-0747">Spliceosome</keyword>
<dbReference type="Proteomes" id="UP000011761">
    <property type="component" value="Unassembled WGS sequence"/>
</dbReference>
<dbReference type="GO" id="GO:0003676">
    <property type="term" value="F:nucleic acid binding"/>
    <property type="evidence" value="ECO:0007669"/>
    <property type="project" value="InterPro"/>
</dbReference>
<dbReference type="eggNOG" id="ENOG502RZY8">
    <property type="taxonomic scope" value="Eukaryota"/>
</dbReference>
<feature type="compositionally biased region" description="Basic and acidic residues" evidence="5">
    <location>
        <begin position="288"/>
        <end position="300"/>
    </location>
</feature>
<evidence type="ECO:0000256" key="2">
    <source>
        <dbReference type="ARBA" id="ARBA00008576"/>
    </source>
</evidence>
<dbReference type="InterPro" id="IPR000467">
    <property type="entry name" value="G_patch_dom"/>
</dbReference>
<dbReference type="OMA" id="AWGKSAM"/>
<feature type="region of interest" description="Disordered" evidence="5">
    <location>
        <begin position="133"/>
        <end position="152"/>
    </location>
</feature>
<feature type="region of interest" description="Disordered" evidence="5">
    <location>
        <begin position="343"/>
        <end position="464"/>
    </location>
</feature>
<evidence type="ECO:0000313" key="7">
    <source>
        <dbReference type="EMBL" id="EMC91305.1"/>
    </source>
</evidence>